<sequence length="411" mass="48645">MARQFNELVKDFNGIRSYARDFYINGYKQREDFQEKSLRSYDNERRRIESYLSEYIQWEQTPQGKSLRLEVTEQLTTNPFFRLWQTKSFTKNDIFLHFVLLDCLVTTSPQSLPQLIDLIHTNYLNQLKEPFYLTDITIRNKVKEYCQLGIFEELESDKRILYQLKPMIDLPEELHDLLHFFKEVAPAGVIGQFLLNQQPPSTSPFTFKHHFIVHSLDEQVVLTTLVGIQEQRLLHLEQFNGRESTIVPMALYVSTETGRQYLIGQLMRPNSLTSIRIDGIKELSLGSPVTDYQLYRSAFEKKKNRVWNSSFNQQRLKSLKVTLRIEEGPEDYLMTRLKREQRMGRSRRLDPQSVVFEIELTDLYAINPFLRTFIGRIIAIESTDRNWQEQFIDDLDQLISLYSTKEVNDEP</sequence>
<dbReference type="Proteomes" id="UP000674938">
    <property type="component" value="Unassembled WGS sequence"/>
</dbReference>
<reference evidence="1" key="1">
    <citation type="submission" date="2020-12" db="EMBL/GenBank/DDBJ databases">
        <title>Vagococcus allomyrinae sp. nov. and Enterococcus lavae sp. nov., isolated from the larvae of Allomyrina dichotoma.</title>
        <authorList>
            <person name="Lee S.D."/>
        </authorList>
    </citation>
    <scope>NUCLEOTIDE SEQUENCE</scope>
    <source>
        <strain evidence="1">BWB3-3</strain>
    </source>
</reference>
<proteinExistence type="predicted"/>
<protein>
    <submittedName>
        <fullName evidence="1">WYL domain-containing protein</fullName>
    </submittedName>
</protein>
<comment type="caution">
    <text evidence="1">The sequence shown here is derived from an EMBL/GenBank/DDBJ whole genome shotgun (WGS) entry which is preliminary data.</text>
</comment>
<evidence type="ECO:0000313" key="2">
    <source>
        <dbReference type="Proteomes" id="UP000674938"/>
    </source>
</evidence>
<dbReference type="AlphaFoldDB" id="A0A940PBK0"/>
<organism evidence="1 2">
    <name type="scientific">Vagococcus allomyrinae</name>
    <dbReference type="NCBI Taxonomy" id="2794353"/>
    <lineage>
        <taxon>Bacteria</taxon>
        <taxon>Bacillati</taxon>
        <taxon>Bacillota</taxon>
        <taxon>Bacilli</taxon>
        <taxon>Lactobacillales</taxon>
        <taxon>Enterococcaceae</taxon>
        <taxon>Vagococcus</taxon>
    </lineage>
</organism>
<dbReference type="EMBL" id="JAEEGA010000001">
    <property type="protein sequence ID" value="MBP1039698.1"/>
    <property type="molecule type" value="Genomic_DNA"/>
</dbReference>
<accession>A0A940PBK0</accession>
<name>A0A940PBK0_9ENTE</name>
<gene>
    <name evidence="1" type="ORF">I6N95_01625</name>
</gene>
<dbReference type="RefSeq" id="WP_209524590.1">
    <property type="nucleotide sequence ID" value="NZ_JAEEGA010000001.1"/>
</dbReference>
<evidence type="ECO:0000313" key="1">
    <source>
        <dbReference type="EMBL" id="MBP1039698.1"/>
    </source>
</evidence>
<keyword evidence="2" id="KW-1185">Reference proteome</keyword>